<dbReference type="Proteomes" id="UP000294850">
    <property type="component" value="Unassembled WGS sequence"/>
</dbReference>
<keyword evidence="3" id="KW-1185">Reference proteome</keyword>
<dbReference type="OrthoDB" id="998157at2"/>
<proteinExistence type="predicted"/>
<feature type="transmembrane region" description="Helical" evidence="1">
    <location>
        <begin position="93"/>
        <end position="118"/>
    </location>
</feature>
<evidence type="ECO:0008006" key="4">
    <source>
        <dbReference type="Google" id="ProtNLM"/>
    </source>
</evidence>
<sequence length="188" mass="20749">MNNPKSANLSKWLFNPFIYIAGEQALLIGWAAMLAASVVSYFSKTHFDGAIDIHFGASGKYLWFLGEQFIAWFSVVAVFYPVGLIFSKSRIRLIDVAGTMAMARIITLPVALMGFLPIYPVSLDNPVKLLLSAVFTMIPAIWMIALMFNAFSISTNIKQGKAVACFTGGLLAAEILSKVLIFYLFQFL</sequence>
<dbReference type="RefSeq" id="WP_131959549.1">
    <property type="nucleotide sequence ID" value="NZ_SMFL01000006.1"/>
</dbReference>
<name>A0A4R5DHV1_9BACT</name>
<evidence type="ECO:0000256" key="1">
    <source>
        <dbReference type="SAM" id="Phobius"/>
    </source>
</evidence>
<dbReference type="EMBL" id="SMFL01000006">
    <property type="protein sequence ID" value="TDE13672.1"/>
    <property type="molecule type" value="Genomic_DNA"/>
</dbReference>
<protein>
    <recommendedName>
        <fullName evidence="4">Yip1 domain-containing protein</fullName>
    </recommendedName>
</protein>
<dbReference type="AlphaFoldDB" id="A0A4R5DHV1"/>
<accession>A0A4R5DHV1</accession>
<keyword evidence="1" id="KW-1133">Transmembrane helix</keyword>
<organism evidence="2 3">
    <name type="scientific">Dyadobacter psychrotolerans</name>
    <dbReference type="NCBI Taxonomy" id="2541721"/>
    <lineage>
        <taxon>Bacteria</taxon>
        <taxon>Pseudomonadati</taxon>
        <taxon>Bacteroidota</taxon>
        <taxon>Cytophagia</taxon>
        <taxon>Cytophagales</taxon>
        <taxon>Spirosomataceae</taxon>
        <taxon>Dyadobacter</taxon>
    </lineage>
</organism>
<comment type="caution">
    <text evidence="2">The sequence shown here is derived from an EMBL/GenBank/DDBJ whole genome shotgun (WGS) entry which is preliminary data.</text>
</comment>
<gene>
    <name evidence="2" type="ORF">E0F88_17365</name>
</gene>
<keyword evidence="1" id="KW-0472">Membrane</keyword>
<feature type="transmembrane region" description="Helical" evidence="1">
    <location>
        <begin position="62"/>
        <end position="86"/>
    </location>
</feature>
<reference evidence="2 3" key="1">
    <citation type="submission" date="2019-03" db="EMBL/GenBank/DDBJ databases">
        <title>Dyadobacter AR-3-6 sp. nov., isolated from arctic soil.</title>
        <authorList>
            <person name="Chaudhary D.K."/>
        </authorList>
    </citation>
    <scope>NUCLEOTIDE SEQUENCE [LARGE SCALE GENOMIC DNA]</scope>
    <source>
        <strain evidence="2 3">AR-3-6</strain>
    </source>
</reference>
<keyword evidence="1" id="KW-0812">Transmembrane</keyword>
<evidence type="ECO:0000313" key="3">
    <source>
        <dbReference type="Proteomes" id="UP000294850"/>
    </source>
</evidence>
<feature type="transmembrane region" description="Helical" evidence="1">
    <location>
        <begin position="12"/>
        <end position="42"/>
    </location>
</feature>
<feature type="transmembrane region" description="Helical" evidence="1">
    <location>
        <begin position="163"/>
        <end position="185"/>
    </location>
</feature>
<evidence type="ECO:0000313" key="2">
    <source>
        <dbReference type="EMBL" id="TDE13672.1"/>
    </source>
</evidence>
<feature type="transmembrane region" description="Helical" evidence="1">
    <location>
        <begin position="130"/>
        <end position="151"/>
    </location>
</feature>